<dbReference type="Proteomes" id="UP000887159">
    <property type="component" value="Unassembled WGS sequence"/>
</dbReference>
<evidence type="ECO:0000313" key="2">
    <source>
        <dbReference type="EMBL" id="GFY22082.1"/>
    </source>
</evidence>
<gene>
    <name evidence="2" type="ORF">TNCV_3297261</name>
</gene>
<proteinExistence type="predicted"/>
<protein>
    <submittedName>
        <fullName evidence="2">Uncharacterized protein</fullName>
    </submittedName>
</protein>
<feature type="region of interest" description="Disordered" evidence="1">
    <location>
        <begin position="105"/>
        <end position="126"/>
    </location>
</feature>
<evidence type="ECO:0000313" key="3">
    <source>
        <dbReference type="Proteomes" id="UP000887159"/>
    </source>
</evidence>
<dbReference type="AlphaFoldDB" id="A0A8X6SXS3"/>
<reference evidence="2" key="1">
    <citation type="submission" date="2020-08" db="EMBL/GenBank/DDBJ databases">
        <title>Multicomponent nature underlies the extraordinary mechanical properties of spider dragline silk.</title>
        <authorList>
            <person name="Kono N."/>
            <person name="Nakamura H."/>
            <person name="Mori M."/>
            <person name="Yoshida Y."/>
            <person name="Ohtoshi R."/>
            <person name="Malay A.D."/>
            <person name="Moran D.A.P."/>
            <person name="Tomita M."/>
            <person name="Numata K."/>
            <person name="Arakawa K."/>
        </authorList>
    </citation>
    <scope>NUCLEOTIDE SEQUENCE</scope>
</reference>
<sequence>MTLRYPHSYKSQGSKIQFEGSKRPCCKKMPADDSVVTEMAVERLFYTAGDVWRSTILHKRCGCITSPCLKSRITDFLIMKRIIDRRRRISQALWHTVGSFPDLVHGNPKNESVQNKKKQNPNLWSF</sequence>
<keyword evidence="3" id="KW-1185">Reference proteome</keyword>
<dbReference type="EMBL" id="BMAU01021359">
    <property type="protein sequence ID" value="GFY22082.1"/>
    <property type="molecule type" value="Genomic_DNA"/>
</dbReference>
<evidence type="ECO:0000256" key="1">
    <source>
        <dbReference type="SAM" id="MobiDB-lite"/>
    </source>
</evidence>
<comment type="caution">
    <text evidence="2">The sequence shown here is derived from an EMBL/GenBank/DDBJ whole genome shotgun (WGS) entry which is preliminary data.</text>
</comment>
<accession>A0A8X6SXS3</accession>
<organism evidence="2 3">
    <name type="scientific">Trichonephila clavipes</name>
    <name type="common">Golden silk orbweaver</name>
    <name type="synonym">Nephila clavipes</name>
    <dbReference type="NCBI Taxonomy" id="2585209"/>
    <lineage>
        <taxon>Eukaryota</taxon>
        <taxon>Metazoa</taxon>
        <taxon>Ecdysozoa</taxon>
        <taxon>Arthropoda</taxon>
        <taxon>Chelicerata</taxon>
        <taxon>Arachnida</taxon>
        <taxon>Araneae</taxon>
        <taxon>Araneomorphae</taxon>
        <taxon>Entelegynae</taxon>
        <taxon>Araneoidea</taxon>
        <taxon>Nephilidae</taxon>
        <taxon>Trichonephila</taxon>
    </lineage>
</organism>
<name>A0A8X6SXS3_TRICX</name>